<evidence type="ECO:0000259" key="2">
    <source>
        <dbReference type="Pfam" id="PF20150"/>
    </source>
</evidence>
<feature type="compositionally biased region" description="Polar residues" evidence="1">
    <location>
        <begin position="17"/>
        <end position="31"/>
    </location>
</feature>
<name>A0A4Z1KDJ1_9HELO</name>
<comment type="caution">
    <text evidence="3">The sequence shown here is derived from an EMBL/GenBank/DDBJ whole genome shotgun (WGS) entry which is preliminary data.</text>
</comment>
<dbReference type="InterPro" id="IPR045518">
    <property type="entry name" value="2EXR"/>
</dbReference>
<feature type="compositionally biased region" description="Acidic residues" evidence="1">
    <location>
        <begin position="1"/>
        <end position="11"/>
    </location>
</feature>
<sequence>MNSENASDESAADQVATLATPQQMKISTSSTQHHDRNDNEQNHAPVIESAPDTFQRFRNLPTELRLRIWKFAGLQPRVIHVTTYNDTWPENVYLCPTMPQQCPLTMTCMESRDVVLKFKKPLQGLVLRSKTYIENSERRGPYQPDTEYDSRIFGQVEAEMLMGGNEMRGSLEDIHEAYKKGFDDSRNFTIRCFQQDLVKSGHLDDKDQRELQRLLAWEPPKIEYIKESQINDSL</sequence>
<evidence type="ECO:0000313" key="4">
    <source>
        <dbReference type="Proteomes" id="UP000297280"/>
    </source>
</evidence>
<dbReference type="EMBL" id="PQXO01000867">
    <property type="protein sequence ID" value="TGO82282.1"/>
    <property type="molecule type" value="Genomic_DNA"/>
</dbReference>
<dbReference type="PANTHER" id="PTHR35910:SF6">
    <property type="entry name" value="2EXR DOMAIN-CONTAINING PROTEIN"/>
    <property type="match status" value="1"/>
</dbReference>
<dbReference type="OrthoDB" id="3473305at2759"/>
<keyword evidence="4" id="KW-1185">Reference proteome</keyword>
<feature type="compositionally biased region" description="Basic and acidic residues" evidence="1">
    <location>
        <begin position="32"/>
        <end position="41"/>
    </location>
</feature>
<dbReference type="Pfam" id="PF20150">
    <property type="entry name" value="2EXR"/>
    <property type="match status" value="1"/>
</dbReference>
<organism evidence="3 4">
    <name type="scientific">Botrytis porri</name>
    <dbReference type="NCBI Taxonomy" id="87229"/>
    <lineage>
        <taxon>Eukaryota</taxon>
        <taxon>Fungi</taxon>
        <taxon>Dikarya</taxon>
        <taxon>Ascomycota</taxon>
        <taxon>Pezizomycotina</taxon>
        <taxon>Leotiomycetes</taxon>
        <taxon>Helotiales</taxon>
        <taxon>Sclerotiniaceae</taxon>
        <taxon>Botrytis</taxon>
    </lineage>
</organism>
<accession>A0A4Z1KDJ1</accession>
<evidence type="ECO:0000313" key="3">
    <source>
        <dbReference type="EMBL" id="TGO82282.1"/>
    </source>
</evidence>
<dbReference type="PANTHER" id="PTHR35910">
    <property type="entry name" value="2EXR DOMAIN-CONTAINING PROTEIN"/>
    <property type="match status" value="1"/>
</dbReference>
<feature type="domain" description="2EXR" evidence="2">
    <location>
        <begin position="54"/>
        <end position="121"/>
    </location>
</feature>
<reference evidence="3 4" key="1">
    <citation type="submission" date="2017-12" db="EMBL/GenBank/DDBJ databases">
        <title>Comparative genomics of Botrytis spp.</title>
        <authorList>
            <person name="Valero-Jimenez C.A."/>
            <person name="Tapia P."/>
            <person name="Veloso J."/>
            <person name="Silva-Moreno E."/>
            <person name="Staats M."/>
            <person name="Valdes J.H."/>
            <person name="Van Kan J.A.L."/>
        </authorList>
    </citation>
    <scope>NUCLEOTIDE SEQUENCE [LARGE SCALE GENOMIC DNA]</scope>
    <source>
        <strain evidence="3 4">MUCL3349</strain>
    </source>
</reference>
<dbReference type="AlphaFoldDB" id="A0A4Z1KDJ1"/>
<protein>
    <recommendedName>
        <fullName evidence="2">2EXR domain-containing protein</fullName>
    </recommendedName>
</protein>
<gene>
    <name evidence="3" type="ORF">BPOR_0872g00030</name>
</gene>
<dbReference type="Proteomes" id="UP000297280">
    <property type="component" value="Unassembled WGS sequence"/>
</dbReference>
<proteinExistence type="predicted"/>
<evidence type="ECO:0000256" key="1">
    <source>
        <dbReference type="SAM" id="MobiDB-lite"/>
    </source>
</evidence>
<feature type="region of interest" description="Disordered" evidence="1">
    <location>
        <begin position="1"/>
        <end position="44"/>
    </location>
</feature>